<feature type="region of interest" description="Disordered" evidence="1">
    <location>
        <begin position="1"/>
        <end position="29"/>
    </location>
</feature>
<gene>
    <name evidence="3" type="primary">LOC111275295</name>
</gene>
<evidence type="ECO:0000313" key="2">
    <source>
        <dbReference type="Proteomes" id="UP000515121"/>
    </source>
</evidence>
<accession>A0A6P5WJF5</accession>
<reference evidence="3" key="1">
    <citation type="submission" date="2025-08" db="UniProtKB">
        <authorList>
            <consortium name="RefSeq"/>
        </authorList>
    </citation>
    <scope>IDENTIFICATION</scope>
    <source>
        <tissue evidence="3">Fruit stalk</tissue>
    </source>
</reference>
<dbReference type="AlphaFoldDB" id="A0A6P5WJF5"/>
<protein>
    <submittedName>
        <fullName evidence="3">Uncharacterized protein LOC111275295 isoform X1</fullName>
    </submittedName>
</protein>
<organism evidence="2 3">
    <name type="scientific">Durio zibethinus</name>
    <name type="common">Durian</name>
    <dbReference type="NCBI Taxonomy" id="66656"/>
    <lineage>
        <taxon>Eukaryota</taxon>
        <taxon>Viridiplantae</taxon>
        <taxon>Streptophyta</taxon>
        <taxon>Embryophyta</taxon>
        <taxon>Tracheophyta</taxon>
        <taxon>Spermatophyta</taxon>
        <taxon>Magnoliopsida</taxon>
        <taxon>eudicotyledons</taxon>
        <taxon>Gunneridae</taxon>
        <taxon>Pentapetalae</taxon>
        <taxon>rosids</taxon>
        <taxon>malvids</taxon>
        <taxon>Malvales</taxon>
        <taxon>Malvaceae</taxon>
        <taxon>Helicteroideae</taxon>
        <taxon>Durio</taxon>
    </lineage>
</organism>
<feature type="compositionally biased region" description="Polar residues" evidence="1">
    <location>
        <begin position="20"/>
        <end position="29"/>
    </location>
</feature>
<keyword evidence="2" id="KW-1185">Reference proteome</keyword>
<evidence type="ECO:0000256" key="1">
    <source>
        <dbReference type="SAM" id="MobiDB-lite"/>
    </source>
</evidence>
<name>A0A6P5WJF5_DURZI</name>
<sequence>MFKLRSRPDIKDQPLPAFSSKYQNTKKSPNRNLQPLVEILQFVYSWNYCGCVLSNGMPNCFSCFGISLEYFLMLGVDVDCLNVCCRIALLLLGDCFFLLLRFCLMRLLPSFFIHSILIPGFKRDDGQQK</sequence>
<dbReference type="KEGG" id="dzi:111275295"/>
<dbReference type="Proteomes" id="UP000515121">
    <property type="component" value="Unplaced"/>
</dbReference>
<dbReference type="RefSeq" id="XP_022716275.1">
    <property type="nucleotide sequence ID" value="XM_022860540.1"/>
</dbReference>
<feature type="compositionally biased region" description="Basic and acidic residues" evidence="1">
    <location>
        <begin position="1"/>
        <end position="12"/>
    </location>
</feature>
<evidence type="ECO:0000313" key="3">
    <source>
        <dbReference type="RefSeq" id="XP_022716275.1"/>
    </source>
</evidence>
<dbReference type="GeneID" id="111275295"/>
<proteinExistence type="predicted"/>